<accession>X1C3D9</accession>
<sequence>AYMTIVRGEKFKSNCCRISIGLIVCLFGVTFLSIYLEGYGYISGGFSESQFFLRQSIETVCIKIVLTPI</sequence>
<dbReference type="EMBL" id="BART01024561">
    <property type="protein sequence ID" value="GAG90923.1"/>
    <property type="molecule type" value="Genomic_DNA"/>
</dbReference>
<keyword evidence="1" id="KW-0812">Transmembrane</keyword>
<proteinExistence type="predicted"/>
<keyword evidence="1" id="KW-1133">Transmembrane helix</keyword>
<feature type="non-terminal residue" evidence="2">
    <location>
        <position position="1"/>
    </location>
</feature>
<evidence type="ECO:0000256" key="1">
    <source>
        <dbReference type="SAM" id="Phobius"/>
    </source>
</evidence>
<name>X1C3D9_9ZZZZ</name>
<gene>
    <name evidence="2" type="ORF">S01H4_44318</name>
</gene>
<evidence type="ECO:0000313" key="2">
    <source>
        <dbReference type="EMBL" id="GAG90923.1"/>
    </source>
</evidence>
<organism evidence="2">
    <name type="scientific">marine sediment metagenome</name>
    <dbReference type="NCBI Taxonomy" id="412755"/>
    <lineage>
        <taxon>unclassified sequences</taxon>
        <taxon>metagenomes</taxon>
        <taxon>ecological metagenomes</taxon>
    </lineage>
</organism>
<comment type="caution">
    <text evidence="2">The sequence shown here is derived from an EMBL/GenBank/DDBJ whole genome shotgun (WGS) entry which is preliminary data.</text>
</comment>
<keyword evidence="1" id="KW-0472">Membrane</keyword>
<reference evidence="2" key="1">
    <citation type="journal article" date="2014" name="Front. Microbiol.">
        <title>High frequency of phylogenetically diverse reductive dehalogenase-homologous genes in deep subseafloor sedimentary metagenomes.</title>
        <authorList>
            <person name="Kawai M."/>
            <person name="Futagami T."/>
            <person name="Toyoda A."/>
            <person name="Takaki Y."/>
            <person name="Nishi S."/>
            <person name="Hori S."/>
            <person name="Arai W."/>
            <person name="Tsubouchi T."/>
            <person name="Morono Y."/>
            <person name="Uchiyama I."/>
            <person name="Ito T."/>
            <person name="Fujiyama A."/>
            <person name="Inagaki F."/>
            <person name="Takami H."/>
        </authorList>
    </citation>
    <scope>NUCLEOTIDE SEQUENCE</scope>
    <source>
        <strain evidence="2">Expedition CK06-06</strain>
    </source>
</reference>
<dbReference type="AlphaFoldDB" id="X1C3D9"/>
<protein>
    <submittedName>
        <fullName evidence="2">Uncharacterized protein</fullName>
    </submittedName>
</protein>
<feature type="transmembrane region" description="Helical" evidence="1">
    <location>
        <begin position="20"/>
        <end position="42"/>
    </location>
</feature>